<dbReference type="AlphaFoldDB" id="A0A834CS86"/>
<name>A0A834CS86_ORYME</name>
<protein>
    <submittedName>
        <fullName evidence="1">Uncharacterized protein</fullName>
    </submittedName>
</protein>
<evidence type="ECO:0000313" key="2">
    <source>
        <dbReference type="Proteomes" id="UP000646548"/>
    </source>
</evidence>
<dbReference type="Proteomes" id="UP000646548">
    <property type="component" value="Unassembled WGS sequence"/>
</dbReference>
<reference evidence="1" key="1">
    <citation type="journal article" name="BMC Genomics">
        <title>Long-read sequencing and de novo genome assembly of marine medaka (Oryzias melastigma).</title>
        <authorList>
            <person name="Liang P."/>
            <person name="Saqib H.S.A."/>
            <person name="Ni X."/>
            <person name="Shen Y."/>
        </authorList>
    </citation>
    <scope>NUCLEOTIDE SEQUENCE</scope>
    <source>
        <strain evidence="1">Bigg-433</strain>
    </source>
</reference>
<organism evidence="1 2">
    <name type="scientific">Oryzias melastigma</name>
    <name type="common">Marine medaka</name>
    <dbReference type="NCBI Taxonomy" id="30732"/>
    <lineage>
        <taxon>Eukaryota</taxon>
        <taxon>Metazoa</taxon>
        <taxon>Chordata</taxon>
        <taxon>Craniata</taxon>
        <taxon>Vertebrata</taxon>
        <taxon>Euteleostomi</taxon>
        <taxon>Actinopterygii</taxon>
        <taxon>Neopterygii</taxon>
        <taxon>Teleostei</taxon>
        <taxon>Neoteleostei</taxon>
        <taxon>Acanthomorphata</taxon>
        <taxon>Ovalentaria</taxon>
        <taxon>Atherinomorphae</taxon>
        <taxon>Beloniformes</taxon>
        <taxon>Adrianichthyidae</taxon>
        <taxon>Oryziinae</taxon>
        <taxon>Oryzias</taxon>
    </lineage>
</organism>
<gene>
    <name evidence="1" type="ORF">FQA47_020793</name>
</gene>
<evidence type="ECO:0000313" key="1">
    <source>
        <dbReference type="EMBL" id="KAF6731846.1"/>
    </source>
</evidence>
<dbReference type="EMBL" id="WKFB01000207">
    <property type="protein sequence ID" value="KAF6731846.1"/>
    <property type="molecule type" value="Genomic_DNA"/>
</dbReference>
<comment type="caution">
    <text evidence="1">The sequence shown here is derived from an EMBL/GenBank/DDBJ whole genome shotgun (WGS) entry which is preliminary data.</text>
</comment>
<accession>A0A834CS86</accession>
<sequence>MNLFVFRRTFHALFVFFSGILPQKILVDLSLSRRKIKQLQMVNRSAILSLQQQQQMRKPAKVTIFILLSTLHVATSEPVAVHHGKGKKIDNTKRSLFQNVSSFTVSAAKRDG</sequence>
<proteinExistence type="predicted"/>